<dbReference type="RefSeq" id="WP_013822104.1">
    <property type="nucleotide sequence ID" value="NC_015573.1"/>
</dbReference>
<organism evidence="2 3">
    <name type="scientific">Desulfofundulus kuznetsovii (strain DSM 6115 / VKM B-1805 / 17)</name>
    <name type="common">Desulfotomaculum kuznetsovii</name>
    <dbReference type="NCBI Taxonomy" id="760568"/>
    <lineage>
        <taxon>Bacteria</taxon>
        <taxon>Bacillati</taxon>
        <taxon>Bacillota</taxon>
        <taxon>Clostridia</taxon>
        <taxon>Eubacteriales</taxon>
        <taxon>Peptococcaceae</taxon>
        <taxon>Desulfofundulus</taxon>
    </lineage>
</organism>
<dbReference type="PANTHER" id="PTHR31616:SF0">
    <property type="entry name" value="GLUCAN 1,4-ALPHA-GLUCOSIDASE"/>
    <property type="match status" value="1"/>
</dbReference>
<evidence type="ECO:0000313" key="3">
    <source>
        <dbReference type="Proteomes" id="UP000009229"/>
    </source>
</evidence>
<dbReference type="PANTHER" id="PTHR31616">
    <property type="entry name" value="TREHALASE"/>
    <property type="match status" value="1"/>
</dbReference>
<evidence type="ECO:0000313" key="2">
    <source>
        <dbReference type="EMBL" id="AEG14589.1"/>
    </source>
</evidence>
<dbReference type="InterPro" id="IPR011613">
    <property type="entry name" value="GH15-like"/>
</dbReference>
<accession>A0AAU8PUP2</accession>
<dbReference type="EMBL" id="CP002770">
    <property type="protein sequence ID" value="AEG14589.1"/>
    <property type="molecule type" value="Genomic_DNA"/>
</dbReference>
<dbReference type="InterPro" id="IPR008928">
    <property type="entry name" value="6-hairpin_glycosidase_sf"/>
</dbReference>
<dbReference type="AlphaFoldDB" id="A0AAU8PUP2"/>
<dbReference type="GO" id="GO:0004553">
    <property type="term" value="F:hydrolase activity, hydrolyzing O-glycosyl compounds"/>
    <property type="evidence" value="ECO:0007669"/>
    <property type="project" value="UniProtKB-ARBA"/>
</dbReference>
<dbReference type="KEGG" id="dku:Desku_0994"/>
<dbReference type="InterPro" id="IPR012341">
    <property type="entry name" value="6hp_glycosidase-like_sf"/>
</dbReference>
<gene>
    <name evidence="2" type="ordered locus">Desku_0994</name>
</gene>
<reference evidence="3" key="1">
    <citation type="submission" date="2011-05" db="EMBL/GenBank/DDBJ databases">
        <title>Complete sequence of Desulfotomaculum kuznetsovii DSM 6115.</title>
        <authorList>
            <person name="Lucas S."/>
            <person name="Han J."/>
            <person name="Lapidus A."/>
            <person name="Cheng J.-F."/>
            <person name="Goodwin L."/>
            <person name="Pitluck S."/>
            <person name="Peters L."/>
            <person name="Mikhailova N."/>
            <person name="Lu M."/>
            <person name="Saunders E."/>
            <person name="Han C."/>
            <person name="Tapia R."/>
            <person name="Land M."/>
            <person name="Hauser L."/>
            <person name="Kyrpides N."/>
            <person name="Ivanova N."/>
            <person name="Pagani I."/>
            <person name="Nazina T."/>
            <person name="Ivanova A."/>
            <person name="Parshina S."/>
            <person name="Kuever J."/>
            <person name="Muyzer G."/>
            <person name="Plugge C."/>
            <person name="Stams A."/>
            <person name="Woyke T."/>
        </authorList>
    </citation>
    <scope>NUCLEOTIDE SEQUENCE [LARGE SCALE GENOMIC DNA]</scope>
    <source>
        <strain evidence="3">DSM 6115 / VKM B-1805 / 17</strain>
    </source>
</reference>
<feature type="domain" description="GH15-like" evidence="1">
    <location>
        <begin position="276"/>
        <end position="339"/>
    </location>
</feature>
<dbReference type="InterPro" id="IPR037018">
    <property type="entry name" value="GH65_N"/>
</dbReference>
<dbReference type="Gene3D" id="2.70.98.40">
    <property type="entry name" value="Glycoside hydrolase, family 65, N-terminal domain"/>
    <property type="match status" value="1"/>
</dbReference>
<protein>
    <submittedName>
        <fullName evidence="2">Glycoside hydrolase 15-related protein</fullName>
    </submittedName>
</protein>
<keyword evidence="3" id="KW-1185">Reference proteome</keyword>
<dbReference type="SUPFAM" id="SSF48208">
    <property type="entry name" value="Six-hairpin glycosidases"/>
    <property type="match status" value="1"/>
</dbReference>
<dbReference type="Pfam" id="PF00723">
    <property type="entry name" value="Glyco_hydro_15"/>
    <property type="match status" value="2"/>
</dbReference>
<dbReference type="GO" id="GO:0005975">
    <property type="term" value="P:carbohydrate metabolic process"/>
    <property type="evidence" value="ECO:0007669"/>
    <property type="project" value="InterPro"/>
</dbReference>
<feature type="domain" description="GH15-like" evidence="1">
    <location>
        <begin position="369"/>
        <end position="644"/>
    </location>
</feature>
<proteinExistence type="predicted"/>
<evidence type="ECO:0000259" key="1">
    <source>
        <dbReference type="Pfam" id="PF00723"/>
    </source>
</evidence>
<sequence>MRRKLLPLLPGAVIGNGRMLATIKNTGELYRLFWPHIDQAQHLGQFIVGIRQTAPAPEGVWWLHESPWHGEQHYLNETPVVLTCRRRDDVGLLVEQADFILPEEDVLARQYRVTNLSDRARTLNLVVYCTFLIDESALYDTMYLELTHQTLIQFRRNIFLALKAPGYPLVGYHTGRRDTPGDPLAAASRGEFYGDSSTLRAGAGALAWEMGEILPGETRELTLYLAAASSEAAVLELLSRVSGKSGQQWLEEAAGFWEHWLEHQPLAEGKGEENGAFRRSLMVLKLLTNRETGGSIAAPEFDPFYTGCGGYGYCWPRDGMYTALALDEAGYHREARDFYLFAARVQDPDGSWQQRYFTNGFWAPTWGKQIDQVGAVLWGYHHHFKLTRDREFLQKIWPSTFLGAAYLVEHLSPNGLPEPGLDLWEDNFIQSTYAAAAIYGGLRGAAALAGSIGAPEKAKKWSEAAETVRKSILTHLWNPDRQCFLRGINRRVSCYDYQCALDRGEQAWKDREPSGLYEIYWVEKDTRVDAAVLGLVFPFGVLEPEHPLMDETIKSIARVLGNNRVGGIHRYEWDGYRGGNPWILTTLWLGIIHALRGEQDTARALYRWALDNASPTGLLPEQVDKERGGPAWVIPLGWSHAMFILLHLALQGKLSFAKDKVDDAFIDTNRG</sequence>
<dbReference type="Gene3D" id="1.50.10.10">
    <property type="match status" value="1"/>
</dbReference>
<keyword evidence="2" id="KW-0378">Hydrolase</keyword>
<dbReference type="Proteomes" id="UP000009229">
    <property type="component" value="Chromosome"/>
</dbReference>
<name>A0AAU8PUP2_DESK7</name>